<dbReference type="AlphaFoldDB" id="A0A1K1RF57"/>
<keyword evidence="3" id="KW-1185">Reference proteome</keyword>
<keyword evidence="1" id="KW-0812">Transmembrane</keyword>
<reference evidence="3" key="1">
    <citation type="submission" date="2016-11" db="EMBL/GenBank/DDBJ databases">
        <authorList>
            <person name="Varghese N."/>
            <person name="Submissions S."/>
        </authorList>
    </citation>
    <scope>NUCLEOTIDE SEQUENCE [LARGE SCALE GENOMIC DNA]</scope>
    <source>
        <strain evidence="3">DSM 44671</strain>
    </source>
</reference>
<organism evidence="2 3">
    <name type="scientific">Amycolatopsis australiensis</name>
    <dbReference type="NCBI Taxonomy" id="546364"/>
    <lineage>
        <taxon>Bacteria</taxon>
        <taxon>Bacillati</taxon>
        <taxon>Actinomycetota</taxon>
        <taxon>Actinomycetes</taxon>
        <taxon>Pseudonocardiales</taxon>
        <taxon>Pseudonocardiaceae</taxon>
        <taxon>Amycolatopsis</taxon>
    </lineage>
</organism>
<proteinExistence type="predicted"/>
<dbReference type="EMBL" id="FPJG01000006">
    <property type="protein sequence ID" value="SFW70882.1"/>
    <property type="molecule type" value="Genomic_DNA"/>
</dbReference>
<dbReference type="STRING" id="546364.SAMN04489730_3187"/>
<accession>A0A1K1RF57</accession>
<evidence type="ECO:0000313" key="2">
    <source>
        <dbReference type="EMBL" id="SFW70882.1"/>
    </source>
</evidence>
<name>A0A1K1RF57_9PSEU</name>
<dbReference type="RefSeq" id="WP_342750218.1">
    <property type="nucleotide sequence ID" value="NZ_FPJG01000006.1"/>
</dbReference>
<evidence type="ECO:0000256" key="1">
    <source>
        <dbReference type="SAM" id="Phobius"/>
    </source>
</evidence>
<protein>
    <submittedName>
        <fullName evidence="2">Uncharacterized protein</fullName>
    </submittedName>
</protein>
<keyword evidence="1" id="KW-1133">Transmembrane helix</keyword>
<feature type="transmembrane region" description="Helical" evidence="1">
    <location>
        <begin position="56"/>
        <end position="74"/>
    </location>
</feature>
<gene>
    <name evidence="2" type="ORF">SAMN04489730_3187</name>
</gene>
<sequence length="79" mass="8092">MTNLNRPARLNRTLLGLLGVSLLAAGGFALATHFRRLAVADPAAPLVPGTAAPPTWVWYVTAAVAVVLGLLACGRSSPS</sequence>
<evidence type="ECO:0000313" key="3">
    <source>
        <dbReference type="Proteomes" id="UP000182740"/>
    </source>
</evidence>
<dbReference type="Proteomes" id="UP000182740">
    <property type="component" value="Unassembled WGS sequence"/>
</dbReference>
<keyword evidence="1" id="KW-0472">Membrane</keyword>